<dbReference type="Pfam" id="PF20288">
    <property type="entry name" value="MC2"/>
    <property type="match status" value="1"/>
</dbReference>
<evidence type="ECO:0000313" key="1">
    <source>
        <dbReference type="EMBL" id="QOR46928.1"/>
    </source>
</evidence>
<proteinExistence type="predicted"/>
<reference evidence="1 2" key="1">
    <citation type="submission" date="2020-10" db="EMBL/GenBank/DDBJ databases">
        <title>Trueperella pecoris sp. nov. isolated from bovine and porcine specimens.</title>
        <authorList>
            <person name="Schoenecker L."/>
            <person name="Schnydrig P."/>
            <person name="Brodard I."/>
            <person name="Thomann A."/>
            <person name="Hemphill A."/>
            <person name="Rodriguez-Campos S."/>
            <person name="Perreten V."/>
            <person name="Jores J."/>
            <person name="Kittl S."/>
        </authorList>
    </citation>
    <scope>NUCLEOTIDE SEQUENCE [LARGE SCALE GENOMIC DNA]</scope>
    <source>
        <strain evidence="1 2">19OD0592</strain>
    </source>
</reference>
<sequence>MTANLYNSALAIATRIAMILNARPHISRTEREITAIDLLTTNAAQFGLYPVNLHGDTVYIATEFAARTSHITKGIRYAVTHGLVTAAKDATGIHYTISDTGTHFVSSLENQYVTDYQRALNPVLAYVDSRPLREVLRRIEHQGIDTIEEKP</sequence>
<dbReference type="AlphaFoldDB" id="A0A7M1QY97"/>
<dbReference type="EMBL" id="CP063212">
    <property type="protein sequence ID" value="QOR46928.1"/>
    <property type="molecule type" value="Genomic_DNA"/>
</dbReference>
<accession>A0A7M1QY97</accession>
<organism evidence="1 2">
    <name type="scientific">Trueperella pecoris</name>
    <dbReference type="NCBI Taxonomy" id="2733571"/>
    <lineage>
        <taxon>Bacteria</taxon>
        <taxon>Bacillati</taxon>
        <taxon>Actinomycetota</taxon>
        <taxon>Actinomycetes</taxon>
        <taxon>Actinomycetales</taxon>
        <taxon>Actinomycetaceae</taxon>
        <taxon>Trueperella</taxon>
    </lineage>
</organism>
<name>A0A7M1QY97_9ACTO</name>
<dbReference type="Proteomes" id="UP000594961">
    <property type="component" value="Chromosome"/>
</dbReference>
<dbReference type="InterPro" id="IPR046904">
    <property type="entry name" value="ABC-3C_MC2"/>
</dbReference>
<gene>
    <name evidence="1" type="ORF">INS90_06455</name>
</gene>
<protein>
    <submittedName>
        <fullName evidence="1">Uncharacterized protein</fullName>
    </submittedName>
</protein>
<dbReference type="RefSeq" id="WP_197552023.1">
    <property type="nucleotide sequence ID" value="NZ_CP063212.1"/>
</dbReference>
<evidence type="ECO:0000313" key="2">
    <source>
        <dbReference type="Proteomes" id="UP000594961"/>
    </source>
</evidence>